<dbReference type="Proteomes" id="UP001212602">
    <property type="component" value="Unassembled WGS sequence"/>
</dbReference>
<proteinExistence type="predicted"/>
<protein>
    <submittedName>
        <fullName evidence="2">SUMF1/EgtB/PvdO family nonheme iron enzyme</fullName>
    </submittedName>
</protein>
<evidence type="ECO:0000259" key="1">
    <source>
        <dbReference type="Pfam" id="PF03781"/>
    </source>
</evidence>
<evidence type="ECO:0000313" key="2">
    <source>
        <dbReference type="EMBL" id="MDA7417180.1"/>
    </source>
</evidence>
<accession>A0AAE3N730</accession>
<comment type="caution">
    <text evidence="2">The sequence shown here is derived from an EMBL/GenBank/DDBJ whole genome shotgun (WGS) entry which is preliminary data.</text>
</comment>
<dbReference type="InterPro" id="IPR042095">
    <property type="entry name" value="SUMF_sf"/>
</dbReference>
<reference evidence="2" key="1">
    <citation type="submission" date="2023-01" db="EMBL/GenBank/DDBJ databases">
        <title>Xenophilus mangrovi sp. nov., isolated from soil of Mangrove nature reserve.</title>
        <authorList>
            <person name="Xu S."/>
            <person name="Liu Z."/>
            <person name="Xu Y."/>
        </authorList>
    </citation>
    <scope>NUCLEOTIDE SEQUENCE</scope>
    <source>
        <strain evidence="2">YW8</strain>
    </source>
</reference>
<dbReference type="EMBL" id="JAQIPB010000005">
    <property type="protein sequence ID" value="MDA7417180.1"/>
    <property type="molecule type" value="Genomic_DNA"/>
</dbReference>
<dbReference type="InterPro" id="IPR016187">
    <property type="entry name" value="CTDL_fold"/>
</dbReference>
<evidence type="ECO:0000313" key="3">
    <source>
        <dbReference type="Proteomes" id="UP001212602"/>
    </source>
</evidence>
<dbReference type="PANTHER" id="PTHR23150:SF36">
    <property type="entry name" value="HERCYNINE OXYGENASE"/>
    <property type="match status" value="1"/>
</dbReference>
<dbReference type="InterPro" id="IPR051043">
    <property type="entry name" value="Sulfatase_Mod_Factor_Kinase"/>
</dbReference>
<dbReference type="AlphaFoldDB" id="A0AAE3N730"/>
<feature type="domain" description="Sulfatase-modifying factor enzyme-like" evidence="1">
    <location>
        <begin position="205"/>
        <end position="346"/>
    </location>
</feature>
<keyword evidence="3" id="KW-1185">Reference proteome</keyword>
<dbReference type="Pfam" id="PF03781">
    <property type="entry name" value="FGE-sulfatase"/>
    <property type="match status" value="1"/>
</dbReference>
<gene>
    <name evidence="2" type="ORF">PGB34_12490</name>
</gene>
<name>A0AAE3N730_9BURK</name>
<dbReference type="SUPFAM" id="SSF56436">
    <property type="entry name" value="C-type lectin-like"/>
    <property type="match status" value="1"/>
</dbReference>
<sequence>MPLFEPMATRIDSPAMREAGAPLLSLALMDARNHTLRLLSWLDHALAADGPRRMAELPPELPPPHWLAGHIGWLAEAWIARNTQRALGAACPARPTRLASLDAGADAAWDPQCCPSAQRAGADVPALEQARAYLLDTLEGTLELLERAEPDDAGLYFYRMALFYEDWCGEQLQVIGQTLGLAPDLPEPTARVAREPLWLPATTWTVGWGARAGFHWAQEGGALELAVPEFEIDAQAVSWQQYAEFVADGGYDQASLWHPEGWAWVQAQDRRAPRHVAQIGAHAGADATVLAQRGGRLVRLPGGQPAQHLSWWEADAWARWAGRRLPTEAEWEVAASTAARRGFIWGEVQEWVANRLQPWPGFAPDPWSAGTALDPQPAWGRARVLRGASSATHARARSVRARLFADPGTDTGFTGFRTCAI</sequence>
<organism evidence="2 3">
    <name type="scientific">Xenophilus arseniciresistens</name>
    <dbReference type="NCBI Taxonomy" id="1283306"/>
    <lineage>
        <taxon>Bacteria</taxon>
        <taxon>Pseudomonadati</taxon>
        <taxon>Pseudomonadota</taxon>
        <taxon>Betaproteobacteria</taxon>
        <taxon>Burkholderiales</taxon>
        <taxon>Comamonadaceae</taxon>
        <taxon>Xenophilus</taxon>
    </lineage>
</organism>
<dbReference type="Gene3D" id="3.90.1580.10">
    <property type="entry name" value="paralog of FGE (formylglycine-generating enzyme)"/>
    <property type="match status" value="2"/>
</dbReference>
<dbReference type="PANTHER" id="PTHR23150">
    <property type="entry name" value="SULFATASE MODIFYING FACTOR 1, 2"/>
    <property type="match status" value="1"/>
</dbReference>
<dbReference type="InterPro" id="IPR005532">
    <property type="entry name" value="SUMF_dom"/>
</dbReference>
<dbReference type="RefSeq" id="WP_271428426.1">
    <property type="nucleotide sequence ID" value="NZ_JAQIPB010000005.1"/>
</dbReference>